<protein>
    <submittedName>
        <fullName evidence="2">Uncharacterized protein</fullName>
    </submittedName>
</protein>
<evidence type="ECO:0000313" key="2">
    <source>
        <dbReference type="EnsemblPlants" id="ONIVA10G21510.1"/>
    </source>
</evidence>
<reference evidence="2" key="1">
    <citation type="submission" date="2015-04" db="UniProtKB">
        <authorList>
            <consortium name="EnsemblPlants"/>
        </authorList>
    </citation>
    <scope>IDENTIFICATION</scope>
    <source>
        <strain evidence="2">SL10</strain>
    </source>
</reference>
<dbReference type="Proteomes" id="UP000006591">
    <property type="component" value="Chromosome 10"/>
</dbReference>
<feature type="compositionally biased region" description="Pro residues" evidence="1">
    <location>
        <begin position="37"/>
        <end position="51"/>
    </location>
</feature>
<dbReference type="AlphaFoldDB" id="A0A0E0IWN8"/>
<dbReference type="Gramene" id="ONIVA10G21510.1">
    <property type="protein sequence ID" value="ONIVA10G21510.1"/>
    <property type="gene ID" value="ONIVA10G21510"/>
</dbReference>
<feature type="region of interest" description="Disordered" evidence="1">
    <location>
        <begin position="1"/>
        <end position="51"/>
    </location>
</feature>
<accession>A0A0E0IWN8</accession>
<reference evidence="2" key="2">
    <citation type="submission" date="2018-04" db="EMBL/GenBank/DDBJ databases">
        <title>OnivRS2 (Oryza nivara Reference Sequence Version 2).</title>
        <authorList>
            <person name="Zhang J."/>
            <person name="Kudrna D."/>
            <person name="Lee S."/>
            <person name="Talag J."/>
            <person name="Rajasekar S."/>
            <person name="Welchert J."/>
            <person name="Hsing Y.-I."/>
            <person name="Wing R.A."/>
        </authorList>
    </citation>
    <scope>NUCLEOTIDE SEQUENCE [LARGE SCALE GENOMIC DNA]</scope>
</reference>
<keyword evidence="3" id="KW-1185">Reference proteome</keyword>
<proteinExistence type="predicted"/>
<sequence>MAEEGLAELERSSQKQSLTSSLRSNSILTSLSSQYLSPPPPHIPAPPPPSPEAAIEGFVLLPLLVGL</sequence>
<name>A0A0E0IWN8_ORYNI</name>
<evidence type="ECO:0000256" key="1">
    <source>
        <dbReference type="SAM" id="MobiDB-lite"/>
    </source>
</evidence>
<feature type="compositionally biased region" description="Polar residues" evidence="1">
    <location>
        <begin position="14"/>
        <end position="27"/>
    </location>
</feature>
<organism evidence="2">
    <name type="scientific">Oryza nivara</name>
    <name type="common">Indian wild rice</name>
    <name type="synonym">Oryza sativa f. spontanea</name>
    <dbReference type="NCBI Taxonomy" id="4536"/>
    <lineage>
        <taxon>Eukaryota</taxon>
        <taxon>Viridiplantae</taxon>
        <taxon>Streptophyta</taxon>
        <taxon>Embryophyta</taxon>
        <taxon>Tracheophyta</taxon>
        <taxon>Spermatophyta</taxon>
        <taxon>Magnoliopsida</taxon>
        <taxon>Liliopsida</taxon>
        <taxon>Poales</taxon>
        <taxon>Poaceae</taxon>
        <taxon>BOP clade</taxon>
        <taxon>Oryzoideae</taxon>
        <taxon>Oryzeae</taxon>
        <taxon>Oryzinae</taxon>
        <taxon>Oryza</taxon>
    </lineage>
</organism>
<evidence type="ECO:0000313" key="3">
    <source>
        <dbReference type="Proteomes" id="UP000006591"/>
    </source>
</evidence>
<dbReference type="HOGENOM" id="CLU_2816808_0_0_1"/>
<dbReference type="EnsemblPlants" id="ONIVA10G21510.1">
    <property type="protein sequence ID" value="ONIVA10G21510.1"/>
    <property type="gene ID" value="ONIVA10G21510"/>
</dbReference>